<name>A0A0A9DDM9_ARUDO</name>
<dbReference type="AlphaFoldDB" id="A0A0A9DDM9"/>
<sequence>MTSQNSNQYLIFCMAAVLNKTSPIWFPRKEISLMIIILCRTTNGAWPCAQKKLA</sequence>
<organism evidence="1">
    <name type="scientific">Arundo donax</name>
    <name type="common">Giant reed</name>
    <name type="synonym">Donax arundinaceus</name>
    <dbReference type="NCBI Taxonomy" id="35708"/>
    <lineage>
        <taxon>Eukaryota</taxon>
        <taxon>Viridiplantae</taxon>
        <taxon>Streptophyta</taxon>
        <taxon>Embryophyta</taxon>
        <taxon>Tracheophyta</taxon>
        <taxon>Spermatophyta</taxon>
        <taxon>Magnoliopsida</taxon>
        <taxon>Liliopsida</taxon>
        <taxon>Poales</taxon>
        <taxon>Poaceae</taxon>
        <taxon>PACMAD clade</taxon>
        <taxon>Arundinoideae</taxon>
        <taxon>Arundineae</taxon>
        <taxon>Arundo</taxon>
    </lineage>
</organism>
<evidence type="ECO:0000313" key="1">
    <source>
        <dbReference type="EMBL" id="JAD85936.1"/>
    </source>
</evidence>
<accession>A0A0A9DDM9</accession>
<proteinExistence type="predicted"/>
<dbReference type="EMBL" id="GBRH01211959">
    <property type="protein sequence ID" value="JAD85936.1"/>
    <property type="molecule type" value="Transcribed_RNA"/>
</dbReference>
<reference evidence="1" key="1">
    <citation type="submission" date="2014-09" db="EMBL/GenBank/DDBJ databases">
        <authorList>
            <person name="Magalhaes I.L.F."/>
            <person name="Oliveira U."/>
            <person name="Santos F.R."/>
            <person name="Vidigal T.H.D.A."/>
            <person name="Brescovit A.D."/>
            <person name="Santos A.J."/>
        </authorList>
    </citation>
    <scope>NUCLEOTIDE SEQUENCE</scope>
    <source>
        <tissue evidence="1">Shoot tissue taken approximately 20 cm above the soil surface</tissue>
    </source>
</reference>
<protein>
    <submittedName>
        <fullName evidence="1">Uncharacterized protein</fullName>
    </submittedName>
</protein>
<reference evidence="1" key="2">
    <citation type="journal article" date="2015" name="Data Brief">
        <title>Shoot transcriptome of the giant reed, Arundo donax.</title>
        <authorList>
            <person name="Barrero R.A."/>
            <person name="Guerrero F.D."/>
            <person name="Moolhuijzen P."/>
            <person name="Goolsby J.A."/>
            <person name="Tidwell J."/>
            <person name="Bellgard S.E."/>
            <person name="Bellgard M.I."/>
        </authorList>
    </citation>
    <scope>NUCLEOTIDE SEQUENCE</scope>
    <source>
        <tissue evidence="1">Shoot tissue taken approximately 20 cm above the soil surface</tissue>
    </source>
</reference>